<keyword evidence="2" id="KW-1185">Reference proteome</keyword>
<comment type="caution">
    <text evidence="1">The sequence shown here is derived from an EMBL/GenBank/DDBJ whole genome shotgun (WGS) entry which is preliminary data.</text>
</comment>
<name>A0A8T0HNP3_CERPU</name>
<protein>
    <submittedName>
        <fullName evidence="1">Uncharacterized protein</fullName>
    </submittedName>
</protein>
<reference evidence="1" key="1">
    <citation type="submission" date="2020-06" db="EMBL/GenBank/DDBJ databases">
        <title>WGS assembly of Ceratodon purpureus strain R40.</title>
        <authorList>
            <person name="Carey S.B."/>
            <person name="Jenkins J."/>
            <person name="Shu S."/>
            <person name="Lovell J.T."/>
            <person name="Sreedasyam A."/>
            <person name="Maumus F."/>
            <person name="Tiley G.P."/>
            <person name="Fernandez-Pozo N."/>
            <person name="Barry K."/>
            <person name="Chen C."/>
            <person name="Wang M."/>
            <person name="Lipzen A."/>
            <person name="Daum C."/>
            <person name="Saski C.A."/>
            <person name="Payton A.C."/>
            <person name="Mcbreen J.C."/>
            <person name="Conrad R.E."/>
            <person name="Kollar L.M."/>
            <person name="Olsson S."/>
            <person name="Huttunen S."/>
            <person name="Landis J.B."/>
            <person name="Wickett N.J."/>
            <person name="Johnson M.G."/>
            <person name="Rensing S.A."/>
            <person name="Grimwood J."/>
            <person name="Schmutz J."/>
            <person name="Mcdaniel S.F."/>
        </authorList>
    </citation>
    <scope>NUCLEOTIDE SEQUENCE</scope>
    <source>
        <strain evidence="1">R40</strain>
    </source>
</reference>
<dbReference type="Proteomes" id="UP000822688">
    <property type="component" value="Chromosome V"/>
</dbReference>
<gene>
    <name evidence="1" type="ORF">KC19_VG098800</name>
</gene>
<dbReference type="EMBL" id="CM026426">
    <property type="protein sequence ID" value="KAG0572482.1"/>
    <property type="molecule type" value="Genomic_DNA"/>
</dbReference>
<organism evidence="1 2">
    <name type="scientific">Ceratodon purpureus</name>
    <name type="common">Fire moss</name>
    <name type="synonym">Dicranum purpureum</name>
    <dbReference type="NCBI Taxonomy" id="3225"/>
    <lineage>
        <taxon>Eukaryota</taxon>
        <taxon>Viridiplantae</taxon>
        <taxon>Streptophyta</taxon>
        <taxon>Embryophyta</taxon>
        <taxon>Bryophyta</taxon>
        <taxon>Bryophytina</taxon>
        <taxon>Bryopsida</taxon>
        <taxon>Dicranidae</taxon>
        <taxon>Pseudoditrichales</taxon>
        <taxon>Ditrichaceae</taxon>
        <taxon>Ceratodon</taxon>
    </lineage>
</organism>
<evidence type="ECO:0000313" key="2">
    <source>
        <dbReference type="Proteomes" id="UP000822688"/>
    </source>
</evidence>
<accession>A0A8T0HNP3</accession>
<proteinExistence type="predicted"/>
<dbReference type="AlphaFoldDB" id="A0A8T0HNP3"/>
<evidence type="ECO:0000313" key="1">
    <source>
        <dbReference type="EMBL" id="KAG0572482.1"/>
    </source>
</evidence>
<sequence>MDPLFSMPVWNFGDLDDKLDEVSKLFGMGQTLIGNGNATSATVESTTTKEFQPLDKSLTSNSEEESLTALTPTDMYEHLPWLALFALSEIMNLQTYLLTALFTYVFIGVPPSSSVAFISATWEIIFAALLRLQATDYRV</sequence>